<keyword evidence="1" id="KW-1133">Transmembrane helix</keyword>
<keyword evidence="1" id="KW-0812">Transmembrane</keyword>
<reference evidence="2" key="1">
    <citation type="submission" date="2011-05" db="EMBL/GenBank/DDBJ databases">
        <title>Complete sequence of Desulfotomaculum carboxydivorans CO-1-SRB.</title>
        <authorList>
            <consortium name="US DOE Joint Genome Institute"/>
            <person name="Lucas S."/>
            <person name="Han J."/>
            <person name="Lapidus A."/>
            <person name="Cheng J.-F."/>
            <person name="Goodwin L."/>
            <person name="Pitluck S."/>
            <person name="Peters L."/>
            <person name="Mikhailova N."/>
            <person name="Lu M."/>
            <person name="Han C."/>
            <person name="Tapia R."/>
            <person name="Land M."/>
            <person name="Hauser L."/>
            <person name="Kyrpides N."/>
            <person name="Ivanova N."/>
            <person name="Pagani I."/>
            <person name="Stams A."/>
            <person name="Plugge C."/>
            <person name="Muyzer G."/>
            <person name="Kuever J."/>
            <person name="Parshina S."/>
            <person name="Ivanova A."/>
            <person name="Nazina T."/>
            <person name="Woyke T."/>
        </authorList>
    </citation>
    <scope>NUCLEOTIDE SEQUENCE [LARGE SCALE GENOMIC DNA]</scope>
    <source>
        <strain evidence="2">CO-1-SRB</strain>
    </source>
</reference>
<evidence type="ECO:0000313" key="2">
    <source>
        <dbReference type="EMBL" id="AEF95479.1"/>
    </source>
</evidence>
<dbReference type="EMBL" id="CP002736">
    <property type="protein sequence ID" value="AEF95479.1"/>
    <property type="molecule type" value="Genomic_DNA"/>
</dbReference>
<evidence type="ECO:0000313" key="3">
    <source>
        <dbReference type="Proteomes" id="UP000009226"/>
    </source>
</evidence>
<gene>
    <name evidence="2" type="ordered locus">Desca_2661</name>
</gene>
<dbReference type="eggNOG" id="COG4317">
    <property type="taxonomic scope" value="Bacteria"/>
</dbReference>
<protein>
    <submittedName>
        <fullName evidence="2">XapX domain protein</fullName>
    </submittedName>
</protein>
<dbReference type="InterPro" id="IPR020017">
    <property type="entry name" value="XapX_domain"/>
</dbReference>
<feature type="transmembrane region" description="Helical" evidence="1">
    <location>
        <begin position="29"/>
        <end position="47"/>
    </location>
</feature>
<dbReference type="HOGENOM" id="CLU_171061_3_0_9"/>
<dbReference type="STRING" id="868595.Desca_2661"/>
<keyword evidence="1" id="KW-0472">Membrane</keyword>
<dbReference type="KEGG" id="dca:Desca_2661"/>
<proteinExistence type="predicted"/>
<dbReference type="RefSeq" id="WP_013810877.1">
    <property type="nucleotide sequence ID" value="NC_015565.1"/>
</dbReference>
<dbReference type="AlphaFoldDB" id="F6B656"/>
<organism evidence="2 3">
    <name type="scientific">Desulfotomaculum nigrificans (strain DSM 14880 / VKM B-2319 / CO-1-SRB)</name>
    <name type="common">Desulfotomaculum carboxydivorans</name>
    <dbReference type="NCBI Taxonomy" id="868595"/>
    <lineage>
        <taxon>Bacteria</taxon>
        <taxon>Bacillati</taxon>
        <taxon>Bacillota</taxon>
        <taxon>Clostridia</taxon>
        <taxon>Eubacteriales</taxon>
        <taxon>Desulfotomaculaceae</taxon>
        <taxon>Desulfotomaculum</taxon>
    </lineage>
</organism>
<dbReference type="NCBIfam" id="TIGR03510">
    <property type="entry name" value="XapX"/>
    <property type="match status" value="1"/>
</dbReference>
<dbReference type="Proteomes" id="UP000009226">
    <property type="component" value="Chromosome"/>
</dbReference>
<sequence length="54" mass="5712">MKDVLLSTITGFTVGLLFAKLRLPVPAPSALPGVMGIVGIFLGYVLAQRLGWGR</sequence>
<evidence type="ECO:0000256" key="1">
    <source>
        <dbReference type="SAM" id="Phobius"/>
    </source>
</evidence>
<keyword evidence="3" id="KW-1185">Reference proteome</keyword>
<name>F6B656_DESCC</name>
<accession>F6B656</accession>